<dbReference type="PROSITE" id="PS50297">
    <property type="entry name" value="ANK_REP_REGION"/>
    <property type="match status" value="5"/>
</dbReference>
<evidence type="ECO:0000313" key="6">
    <source>
        <dbReference type="Proteomes" id="UP001161017"/>
    </source>
</evidence>
<dbReference type="InterPro" id="IPR036770">
    <property type="entry name" value="Ankyrin_rpt-contain_sf"/>
</dbReference>
<accession>A0AA43TVL4</accession>
<dbReference type="SUPFAM" id="SSF48403">
    <property type="entry name" value="Ankyrin repeat"/>
    <property type="match status" value="1"/>
</dbReference>
<dbReference type="Proteomes" id="UP001161017">
    <property type="component" value="Unassembled WGS sequence"/>
</dbReference>
<sequence>MAEAIAAATSIVGIVGFSAQVFDGCIKGFVLLSSARNLGRDADILRSMLDWEQYRLEQWAEQVGLQDPTKADILIDWDLISKTLKLLDNLVNDTSMLKKKYNLTLSEDPSDDIKIQADDDQERPSNSRFKRLFAEPNYKTSAAAKVVHAQQTSRKKLWWAAVDKENMKRLVSDISHFVQRLHDALNATVQAEMQQSIQKLLLRASDYYANVPDLDYLRELAAQMRRAPGADAAGLEDLDHELVRKYKNLLFYSIKEGKLEDVEPLLDKGVSPNARDRPGWTLFSAAAMYGQLDIMKLLLRRGADMTLASTIDKTSPLHLAVQNSQVKVVEYLLALPEIKVNARDGSGNTPFFNAVDADNETMIQLLLQHPDIDINSKTDSDYTPLLQCVFNGHAKAASYLLARPEIDINFRHPDNDQTALWMSVSSNRDILKGLLARKEIEVDGHGRFGETPFCRAARQSYYEAAQAILGKDPNVNAIDERGKTPLIHAAASGNELGVVLLLEQSQIAIDLADSQKDTALMSAAKAGHTKIVRALLAKSARVDLRDTQGRTALALAAANGHKIAAKLLIKSKADINCQDEKGNTPLALATEHKHEIVVRLLLENGAHTEIADEDEETPFEKARDQKMVDIINIFKEHIRL</sequence>
<dbReference type="InterPro" id="IPR038305">
    <property type="entry name" value="HeLo_sf"/>
</dbReference>
<comment type="caution">
    <text evidence="5">The sequence shown here is derived from an EMBL/GenBank/DDBJ whole genome shotgun (WGS) entry which is preliminary data.</text>
</comment>
<dbReference type="Gene3D" id="1.25.40.20">
    <property type="entry name" value="Ankyrin repeat-containing domain"/>
    <property type="match status" value="3"/>
</dbReference>
<evidence type="ECO:0000256" key="2">
    <source>
        <dbReference type="ARBA" id="ARBA00023043"/>
    </source>
</evidence>
<dbReference type="AlphaFoldDB" id="A0AA43TVL4"/>
<evidence type="ECO:0000259" key="4">
    <source>
        <dbReference type="Pfam" id="PF14479"/>
    </source>
</evidence>
<dbReference type="Gene3D" id="1.20.120.1020">
    <property type="entry name" value="Prion-inhibition and propagation, HeLo domain"/>
    <property type="match status" value="1"/>
</dbReference>
<dbReference type="PROSITE" id="PS50088">
    <property type="entry name" value="ANK_REPEAT"/>
    <property type="match status" value="5"/>
</dbReference>
<feature type="repeat" description="ANK" evidence="3">
    <location>
        <begin position="312"/>
        <end position="333"/>
    </location>
</feature>
<keyword evidence="2 3" id="KW-0040">ANK repeat</keyword>
<dbReference type="Pfam" id="PF14479">
    <property type="entry name" value="HeLo"/>
    <property type="match status" value="1"/>
</dbReference>
<dbReference type="Pfam" id="PF13637">
    <property type="entry name" value="Ank_4"/>
    <property type="match status" value="2"/>
</dbReference>
<evidence type="ECO:0000256" key="1">
    <source>
        <dbReference type="ARBA" id="ARBA00022737"/>
    </source>
</evidence>
<dbReference type="Pfam" id="PF00023">
    <property type="entry name" value="Ank"/>
    <property type="match status" value="1"/>
</dbReference>
<protein>
    <recommendedName>
        <fullName evidence="4">Prion-inhibition and propagation HeLo domain-containing protein</fullName>
    </recommendedName>
</protein>
<dbReference type="InterPro" id="IPR002110">
    <property type="entry name" value="Ankyrin_rpt"/>
</dbReference>
<dbReference type="InterPro" id="IPR029498">
    <property type="entry name" value="HeLo_dom"/>
</dbReference>
<dbReference type="Pfam" id="PF12796">
    <property type="entry name" value="Ank_2"/>
    <property type="match status" value="2"/>
</dbReference>
<reference evidence="5" key="1">
    <citation type="journal article" date="2023" name="Genome Biol. Evol.">
        <title>First Whole Genome Sequence and Flow Cytometry Genome Size Data for the Lichen-Forming Fungus Ramalina farinacea (Ascomycota).</title>
        <authorList>
            <person name="Llewellyn T."/>
            <person name="Mian S."/>
            <person name="Hill R."/>
            <person name="Leitch I.J."/>
            <person name="Gaya E."/>
        </authorList>
    </citation>
    <scope>NUCLEOTIDE SEQUENCE</scope>
    <source>
        <strain evidence="5">LIQ254RAFAR</strain>
    </source>
</reference>
<evidence type="ECO:0000313" key="5">
    <source>
        <dbReference type="EMBL" id="MDI1485822.1"/>
    </source>
</evidence>
<name>A0AA43TVL4_9LECA</name>
<dbReference type="PANTHER" id="PTHR24198:SF165">
    <property type="entry name" value="ANKYRIN REPEAT-CONTAINING PROTEIN-RELATED"/>
    <property type="match status" value="1"/>
</dbReference>
<feature type="domain" description="Prion-inhibition and propagation HeLo" evidence="4">
    <location>
        <begin position="12"/>
        <end position="206"/>
    </location>
</feature>
<organism evidence="5 6">
    <name type="scientific">Ramalina farinacea</name>
    <dbReference type="NCBI Taxonomy" id="258253"/>
    <lineage>
        <taxon>Eukaryota</taxon>
        <taxon>Fungi</taxon>
        <taxon>Dikarya</taxon>
        <taxon>Ascomycota</taxon>
        <taxon>Pezizomycotina</taxon>
        <taxon>Lecanoromycetes</taxon>
        <taxon>OSLEUM clade</taxon>
        <taxon>Lecanoromycetidae</taxon>
        <taxon>Lecanorales</taxon>
        <taxon>Lecanorineae</taxon>
        <taxon>Ramalinaceae</taxon>
        <taxon>Ramalina</taxon>
    </lineage>
</organism>
<dbReference type="PANTHER" id="PTHR24198">
    <property type="entry name" value="ANKYRIN REPEAT AND PROTEIN KINASE DOMAIN-CONTAINING PROTEIN"/>
    <property type="match status" value="1"/>
</dbReference>
<dbReference type="EMBL" id="JAPUFD010000002">
    <property type="protein sequence ID" value="MDI1485822.1"/>
    <property type="molecule type" value="Genomic_DNA"/>
</dbReference>
<feature type="repeat" description="ANK" evidence="3">
    <location>
        <begin position="581"/>
        <end position="613"/>
    </location>
</feature>
<feature type="repeat" description="ANK" evidence="3">
    <location>
        <begin position="278"/>
        <end position="310"/>
    </location>
</feature>
<proteinExistence type="predicted"/>
<keyword evidence="6" id="KW-1185">Reference proteome</keyword>
<dbReference type="SMART" id="SM00248">
    <property type="entry name" value="ANK"/>
    <property type="match status" value="11"/>
</dbReference>
<feature type="repeat" description="ANK" evidence="3">
    <location>
        <begin position="548"/>
        <end position="580"/>
    </location>
</feature>
<keyword evidence="1" id="KW-0677">Repeat</keyword>
<feature type="repeat" description="ANK" evidence="3">
    <location>
        <begin position="515"/>
        <end position="547"/>
    </location>
</feature>
<gene>
    <name evidence="5" type="ORF">OHK93_004011</name>
</gene>
<evidence type="ECO:0000256" key="3">
    <source>
        <dbReference type="PROSITE-ProRule" id="PRU00023"/>
    </source>
</evidence>